<dbReference type="InterPro" id="IPR029021">
    <property type="entry name" value="Prot-tyrosine_phosphatase-like"/>
</dbReference>
<dbReference type="PANTHER" id="PTHR10159">
    <property type="entry name" value="DUAL SPECIFICITY PROTEIN PHOSPHATASE"/>
    <property type="match status" value="1"/>
</dbReference>
<dbReference type="EC" id="3.1.3.48" evidence="2"/>
<name>A0A409YUR3_9AGAR</name>
<sequence length="180" mass="19141">MAKKTKEISNASTSAASLIYGPYLYLGPRTSASAAFIKAHNITHILSIGATPASTDLPVTYHRLSLVDDPSISITEICDLANEFIESVKASGGRVLVHCSAAVSRSPTVVAAYLMKKCNMTLKEALGTIILSRPAVCPNAGFLAQLKELEMALYGSSSVVVDVLPARKDQRLALFDLTKS</sequence>
<evidence type="ECO:0000256" key="2">
    <source>
        <dbReference type="ARBA" id="ARBA00013064"/>
    </source>
</evidence>
<dbReference type="AlphaFoldDB" id="A0A409YUR3"/>
<evidence type="ECO:0000259" key="5">
    <source>
        <dbReference type="PROSITE" id="PS50054"/>
    </source>
</evidence>
<keyword evidence="3" id="KW-0378">Hydrolase</keyword>
<proteinExistence type="inferred from homology"/>
<dbReference type="CDD" id="cd14498">
    <property type="entry name" value="DSP"/>
    <property type="match status" value="1"/>
</dbReference>
<dbReference type="InterPro" id="IPR000340">
    <property type="entry name" value="Dual-sp_phosphatase_cat-dom"/>
</dbReference>
<gene>
    <name evidence="7" type="ORF">CVT26_003917</name>
</gene>
<evidence type="ECO:0000256" key="1">
    <source>
        <dbReference type="ARBA" id="ARBA00008601"/>
    </source>
</evidence>
<dbReference type="SMART" id="SM00195">
    <property type="entry name" value="DSPc"/>
    <property type="match status" value="1"/>
</dbReference>
<evidence type="ECO:0000256" key="4">
    <source>
        <dbReference type="ARBA" id="ARBA00022912"/>
    </source>
</evidence>
<organism evidence="7 8">
    <name type="scientific">Gymnopilus dilepis</name>
    <dbReference type="NCBI Taxonomy" id="231916"/>
    <lineage>
        <taxon>Eukaryota</taxon>
        <taxon>Fungi</taxon>
        <taxon>Dikarya</taxon>
        <taxon>Basidiomycota</taxon>
        <taxon>Agaricomycotina</taxon>
        <taxon>Agaricomycetes</taxon>
        <taxon>Agaricomycetidae</taxon>
        <taxon>Agaricales</taxon>
        <taxon>Agaricineae</taxon>
        <taxon>Hymenogastraceae</taxon>
        <taxon>Gymnopilus</taxon>
    </lineage>
</organism>
<dbReference type="STRING" id="231916.A0A409YUR3"/>
<dbReference type="PROSITE" id="PS50054">
    <property type="entry name" value="TYR_PHOSPHATASE_DUAL"/>
    <property type="match status" value="1"/>
</dbReference>
<dbReference type="GO" id="GO:0004725">
    <property type="term" value="F:protein tyrosine phosphatase activity"/>
    <property type="evidence" value="ECO:0007669"/>
    <property type="project" value="UniProtKB-EC"/>
</dbReference>
<comment type="similarity">
    <text evidence="1">Belongs to the protein-tyrosine phosphatase family. Non-receptor class dual specificity subfamily.</text>
</comment>
<dbReference type="EMBL" id="NHYE01000247">
    <property type="protein sequence ID" value="PPR06765.1"/>
    <property type="molecule type" value="Genomic_DNA"/>
</dbReference>
<dbReference type="InParanoid" id="A0A409YUR3"/>
<accession>A0A409YUR3</accession>
<dbReference type="GO" id="GO:0005737">
    <property type="term" value="C:cytoplasm"/>
    <property type="evidence" value="ECO:0007669"/>
    <property type="project" value="TreeGrafter"/>
</dbReference>
<protein>
    <recommendedName>
        <fullName evidence="2">protein-tyrosine-phosphatase</fullName>
        <ecNumber evidence="2">3.1.3.48</ecNumber>
    </recommendedName>
</protein>
<evidence type="ECO:0000313" key="8">
    <source>
        <dbReference type="Proteomes" id="UP000284706"/>
    </source>
</evidence>
<dbReference type="PROSITE" id="PS50056">
    <property type="entry name" value="TYR_PHOSPHATASE_2"/>
    <property type="match status" value="1"/>
</dbReference>
<feature type="domain" description="Tyrosine-protein phosphatase" evidence="5">
    <location>
        <begin position="15"/>
        <end position="155"/>
    </location>
</feature>
<evidence type="ECO:0000259" key="6">
    <source>
        <dbReference type="PROSITE" id="PS50056"/>
    </source>
</evidence>
<evidence type="ECO:0000256" key="3">
    <source>
        <dbReference type="ARBA" id="ARBA00022801"/>
    </source>
</evidence>
<dbReference type="InterPro" id="IPR020422">
    <property type="entry name" value="TYR_PHOSPHATASE_DUAL_dom"/>
</dbReference>
<keyword evidence="8" id="KW-1185">Reference proteome</keyword>
<dbReference type="OrthoDB" id="10252009at2759"/>
<dbReference type="PANTHER" id="PTHR10159:SF519">
    <property type="entry name" value="DUAL SPECIFICITY PROTEIN PHOSPHATASE MPK3"/>
    <property type="match status" value="1"/>
</dbReference>
<dbReference type="GO" id="GO:0043409">
    <property type="term" value="P:negative regulation of MAPK cascade"/>
    <property type="evidence" value="ECO:0007669"/>
    <property type="project" value="TreeGrafter"/>
</dbReference>
<keyword evidence="4" id="KW-0904">Protein phosphatase</keyword>
<dbReference type="Gene3D" id="3.90.190.10">
    <property type="entry name" value="Protein tyrosine phosphatase superfamily"/>
    <property type="match status" value="1"/>
</dbReference>
<feature type="domain" description="Tyrosine specific protein phosphatases" evidence="6">
    <location>
        <begin position="75"/>
        <end position="136"/>
    </location>
</feature>
<dbReference type="FunCoup" id="A0A409YUR3">
    <property type="interactions" value="174"/>
</dbReference>
<dbReference type="SUPFAM" id="SSF52799">
    <property type="entry name" value="(Phosphotyrosine protein) phosphatases II"/>
    <property type="match status" value="1"/>
</dbReference>
<dbReference type="InterPro" id="IPR000387">
    <property type="entry name" value="Tyr_Pase_dom"/>
</dbReference>
<dbReference type="Proteomes" id="UP000284706">
    <property type="component" value="Unassembled WGS sequence"/>
</dbReference>
<dbReference type="Pfam" id="PF00782">
    <property type="entry name" value="DSPc"/>
    <property type="match status" value="1"/>
</dbReference>
<reference evidence="7 8" key="1">
    <citation type="journal article" date="2018" name="Evol. Lett.">
        <title>Horizontal gene cluster transfer increased hallucinogenic mushroom diversity.</title>
        <authorList>
            <person name="Reynolds H.T."/>
            <person name="Vijayakumar V."/>
            <person name="Gluck-Thaler E."/>
            <person name="Korotkin H.B."/>
            <person name="Matheny P.B."/>
            <person name="Slot J.C."/>
        </authorList>
    </citation>
    <scope>NUCLEOTIDE SEQUENCE [LARGE SCALE GENOMIC DNA]</scope>
    <source>
        <strain evidence="7 8">SRW20</strain>
    </source>
</reference>
<comment type="caution">
    <text evidence="7">The sequence shown here is derived from an EMBL/GenBank/DDBJ whole genome shotgun (WGS) entry which is preliminary data.</text>
</comment>
<evidence type="ECO:0000313" key="7">
    <source>
        <dbReference type="EMBL" id="PPR06765.1"/>
    </source>
</evidence>